<dbReference type="AlphaFoldDB" id="A0A854QDH5"/>
<proteinExistence type="predicted"/>
<evidence type="ECO:0000313" key="3">
    <source>
        <dbReference type="Proteomes" id="UP000199727"/>
    </source>
</evidence>
<dbReference type="OrthoDB" id="2573392at2759"/>
<feature type="region of interest" description="Disordered" evidence="1">
    <location>
        <begin position="108"/>
        <end position="154"/>
    </location>
</feature>
<evidence type="ECO:0000256" key="1">
    <source>
        <dbReference type="SAM" id="MobiDB-lite"/>
    </source>
</evidence>
<protein>
    <submittedName>
        <fullName evidence="2">Uncharacterized protein</fullName>
    </submittedName>
</protein>
<gene>
    <name evidence="2" type="ORF">C361_03214</name>
</gene>
<name>A0A854QDH5_CRYNE</name>
<organism evidence="2 3">
    <name type="scientific">Cryptococcus neoformans Tu259-1</name>
    <dbReference type="NCBI Taxonomy" id="1230072"/>
    <lineage>
        <taxon>Eukaryota</taxon>
        <taxon>Fungi</taxon>
        <taxon>Dikarya</taxon>
        <taxon>Basidiomycota</taxon>
        <taxon>Agaricomycotina</taxon>
        <taxon>Tremellomycetes</taxon>
        <taxon>Tremellales</taxon>
        <taxon>Cryptococcaceae</taxon>
        <taxon>Cryptococcus</taxon>
        <taxon>Cryptococcus neoformans species complex</taxon>
    </lineage>
</organism>
<comment type="caution">
    <text evidence="2">The sequence shown here is derived from an EMBL/GenBank/DDBJ whole genome shotgun (WGS) entry which is preliminary data.</text>
</comment>
<dbReference type="EMBL" id="AMKT01000040">
    <property type="protein sequence ID" value="OXG22549.1"/>
    <property type="molecule type" value="Genomic_DNA"/>
</dbReference>
<dbReference type="Proteomes" id="UP000199727">
    <property type="component" value="Unassembled WGS sequence"/>
</dbReference>
<accession>A0A854QDH5</accession>
<sequence>MSKLAVTAANKPTGLMRRHPSIRAPDRSPFGSISEGVKVQLHYLPPAAFIVDHSPPAFHRGNSVGEPDREGAKITPFPDEESLQTFEHARIAVQDDDPFGGGHRQLSKNIVPNASSPVAPKRSDFFGSRGSIRPQLSNDHLQGHRHSSASGLCGPQLLQQASRSASIEKMPPPSDIIQQKGERSYLSNNSHVNQQPANQAHSGVPRISQSGRGVSQAQLQIIGPTSTFADDHPRLVAESSPYMSRDLVILDQPSDITASQQRGQGHNLHYDKHFQTPSTNRHQVETNINRADHRESSNTVGTHGHVHQRDTSRDDEFVARCSFQALIFDDDSSMIDFDGTEQTLKRTPDKRRAVDNESESIFNFTPRAQGQPDPGKNKRCSFVIPKGFNDHLTIIKGVDPQAILFKRMKNAQVFDHGGKWTDPKQILEGQINQFERIRQRWEGFFGRLEDLVQTKDAVLQHKQDLTKQYADAGEQLAEQCDEIQLATRHTHKKRRICRA</sequence>
<evidence type="ECO:0000313" key="2">
    <source>
        <dbReference type="EMBL" id="OXG22549.1"/>
    </source>
</evidence>
<reference evidence="2 3" key="1">
    <citation type="submission" date="2017-06" db="EMBL/GenBank/DDBJ databases">
        <title>Global population genomics of the pathogenic fungus Cryptococcus neoformans var. grubii.</title>
        <authorList>
            <person name="Cuomo C."/>
            <person name="Litvintseva A."/>
            <person name="Chen Y."/>
            <person name="Young S."/>
            <person name="Zeng Q."/>
            <person name="Chapman S."/>
            <person name="Gujja S."/>
            <person name="Saif S."/>
            <person name="Birren B."/>
        </authorList>
    </citation>
    <scope>NUCLEOTIDE SEQUENCE [LARGE SCALE GENOMIC DNA]</scope>
    <source>
        <strain evidence="2 3">Tu259-1</strain>
    </source>
</reference>